<dbReference type="SUPFAM" id="SSF82866">
    <property type="entry name" value="Multidrug efflux transporter AcrB transmembrane domain"/>
    <property type="match status" value="2"/>
</dbReference>
<keyword evidence="5 6" id="KW-0472">Membrane</keyword>
<evidence type="ECO:0000256" key="3">
    <source>
        <dbReference type="ARBA" id="ARBA00022692"/>
    </source>
</evidence>
<gene>
    <name evidence="8" type="ORF">G6R27_01315</name>
</gene>
<keyword evidence="2" id="KW-1003">Cell membrane</keyword>
<name>A0ABS5QNI4_9LACO</name>
<evidence type="ECO:0000256" key="5">
    <source>
        <dbReference type="ARBA" id="ARBA00023136"/>
    </source>
</evidence>
<evidence type="ECO:0000256" key="6">
    <source>
        <dbReference type="SAM" id="Phobius"/>
    </source>
</evidence>
<feature type="transmembrane region" description="Helical" evidence="6">
    <location>
        <begin position="232"/>
        <end position="252"/>
    </location>
</feature>
<protein>
    <submittedName>
        <fullName evidence="8">MMPL family transporter</fullName>
    </submittedName>
</protein>
<keyword evidence="4 6" id="KW-1133">Transmembrane helix</keyword>
<accession>A0ABS5QNI4</accession>
<dbReference type="InterPro" id="IPR004869">
    <property type="entry name" value="MMPL_dom"/>
</dbReference>
<evidence type="ECO:0000313" key="8">
    <source>
        <dbReference type="EMBL" id="MBS9334675.1"/>
    </source>
</evidence>
<dbReference type="PROSITE" id="PS50156">
    <property type="entry name" value="SSD"/>
    <property type="match status" value="1"/>
</dbReference>
<keyword evidence="3 6" id="KW-0812">Transmembrane</keyword>
<evidence type="ECO:0000256" key="2">
    <source>
        <dbReference type="ARBA" id="ARBA00022475"/>
    </source>
</evidence>
<feature type="transmembrane region" description="Helical" evidence="6">
    <location>
        <begin position="20"/>
        <end position="39"/>
    </location>
</feature>
<sequence length="703" mass="75476">MGKALGRLGGFVYNHAKSTITVVIAIIVVVMGLAIHQGANFAGSSLNLPNSQSQKALSLMNKEFSQTSSSKGTIKVVFHSQNGQDLTSSDNQEKIQELLNQLQGQKHVASVQAPAVLRNYSSDKKTAYANVNYDQKKEDVSATEINRVKKQLSITRKAKIQTELSGNVTFSTVQQSETTEGVGIIVAYVVLAITFASLLVAGLPILSAILSLALSMLLIMLLTNVMDIPSTSSALVGMMGLAVGIDYALFIISRYRQEIASGKERKQAIEAALSTAGVSVVFAGATVMVAMAAMVTLGIDFLATMGIAAAIGVFFAVLMSLTFVPAVLSLLGQKVTGQKKNRILQVFSRVRVKGGFGRLIVRHRVKTLLLAIVALILIALPVAHMNLGLPNDGESSPKQTERRAYDMQKEGYGDGVNATLVVLAKTDDMAKANHAGSEIKQLKNVANVTRAMPGRSGQYYMLAVTPKTDSNDPKTKKLVTDIRHLTVKKTQAELLVTGATAINVDVTDAIASAIPKFAILIIAFAFVLLMMAFRSILIPLVAVAGFGLSLCATLGAVVWIVQDGHLLDLFQIPSKASLLAFMPVLVIGIMFGLAMDYEIFLVSRIREEYNRSKDTTQAVIVGLQENGTVVFAAIVIMASVFAGFIFSPEGIIKSIGLSFTFGVIFDALIVRMIIVPAAIALFGKANWYLPKWLDKILPQLHVE</sequence>
<dbReference type="InterPro" id="IPR000731">
    <property type="entry name" value="SSD"/>
</dbReference>
<dbReference type="Pfam" id="PF03176">
    <property type="entry name" value="MMPL"/>
    <property type="match status" value="2"/>
</dbReference>
<keyword evidence="9" id="KW-1185">Reference proteome</keyword>
<comment type="subcellular location">
    <subcellularLocation>
        <location evidence="1">Cell membrane</location>
        <topology evidence="1">Multi-pass membrane protein</topology>
    </subcellularLocation>
</comment>
<feature type="transmembrane region" description="Helical" evidence="6">
    <location>
        <begin position="581"/>
        <end position="605"/>
    </location>
</feature>
<feature type="transmembrane region" description="Helical" evidence="6">
    <location>
        <begin position="368"/>
        <end position="387"/>
    </location>
</feature>
<feature type="domain" description="SSD" evidence="7">
    <location>
        <begin position="205"/>
        <end position="330"/>
    </location>
</feature>
<dbReference type="Proteomes" id="UP001519418">
    <property type="component" value="Unassembled WGS sequence"/>
</dbReference>
<dbReference type="PANTHER" id="PTHR33406">
    <property type="entry name" value="MEMBRANE PROTEIN MJ1562-RELATED"/>
    <property type="match status" value="1"/>
</dbReference>
<evidence type="ECO:0000256" key="4">
    <source>
        <dbReference type="ARBA" id="ARBA00022989"/>
    </source>
</evidence>
<dbReference type="Gene3D" id="1.20.1640.10">
    <property type="entry name" value="Multidrug efflux transporter AcrB transmembrane domain"/>
    <property type="match status" value="2"/>
</dbReference>
<dbReference type="RefSeq" id="WP_213819286.1">
    <property type="nucleotide sequence ID" value="NZ_JAAMFI010000001.1"/>
</dbReference>
<feature type="transmembrane region" description="Helical" evidence="6">
    <location>
        <begin position="626"/>
        <end position="647"/>
    </location>
</feature>
<feature type="transmembrane region" description="Helical" evidence="6">
    <location>
        <begin position="273"/>
        <end position="299"/>
    </location>
</feature>
<evidence type="ECO:0000313" key="9">
    <source>
        <dbReference type="Proteomes" id="UP001519418"/>
    </source>
</evidence>
<dbReference type="InterPro" id="IPR050545">
    <property type="entry name" value="Mycobact_MmpL"/>
</dbReference>
<feature type="transmembrane region" description="Helical" evidence="6">
    <location>
        <begin position="181"/>
        <end position="201"/>
    </location>
</feature>
<organism evidence="8 9">
    <name type="scientific">Fructobacillus papyriferae</name>
    <dbReference type="NCBI Taxonomy" id="2713171"/>
    <lineage>
        <taxon>Bacteria</taxon>
        <taxon>Bacillati</taxon>
        <taxon>Bacillota</taxon>
        <taxon>Bacilli</taxon>
        <taxon>Lactobacillales</taxon>
        <taxon>Lactobacillaceae</taxon>
        <taxon>Fructobacillus</taxon>
    </lineage>
</organism>
<reference evidence="8 9" key="1">
    <citation type="submission" date="2020-02" db="EMBL/GenBank/DDBJ databases">
        <title>Fructobacillus sp. isolated from paper mulberry of Taiwan.</title>
        <authorList>
            <person name="Lin S.-T."/>
        </authorList>
    </citation>
    <scope>NUCLEOTIDE SEQUENCE [LARGE SCALE GENOMIC DNA]</scope>
    <source>
        <strain evidence="8 9">M1-10</strain>
    </source>
</reference>
<dbReference type="EMBL" id="JAAMFI010000001">
    <property type="protein sequence ID" value="MBS9334675.1"/>
    <property type="molecule type" value="Genomic_DNA"/>
</dbReference>
<evidence type="ECO:0000256" key="1">
    <source>
        <dbReference type="ARBA" id="ARBA00004651"/>
    </source>
</evidence>
<feature type="transmembrane region" description="Helical" evidence="6">
    <location>
        <begin position="659"/>
        <end position="682"/>
    </location>
</feature>
<comment type="caution">
    <text evidence="8">The sequence shown here is derived from an EMBL/GenBank/DDBJ whole genome shotgun (WGS) entry which is preliminary data.</text>
</comment>
<feature type="transmembrane region" description="Helical" evidence="6">
    <location>
        <begin position="305"/>
        <end position="332"/>
    </location>
</feature>
<dbReference type="PANTHER" id="PTHR33406:SF13">
    <property type="entry name" value="MEMBRANE PROTEIN YDFJ"/>
    <property type="match status" value="1"/>
</dbReference>
<feature type="transmembrane region" description="Helical" evidence="6">
    <location>
        <begin position="540"/>
        <end position="561"/>
    </location>
</feature>
<proteinExistence type="predicted"/>
<feature type="transmembrane region" description="Helical" evidence="6">
    <location>
        <begin position="513"/>
        <end position="533"/>
    </location>
</feature>
<evidence type="ECO:0000259" key="7">
    <source>
        <dbReference type="PROSITE" id="PS50156"/>
    </source>
</evidence>